<dbReference type="InterPro" id="IPR005467">
    <property type="entry name" value="His_kinase_dom"/>
</dbReference>
<keyword evidence="9" id="KW-0808">Transferase</keyword>
<evidence type="ECO:0000256" key="1">
    <source>
        <dbReference type="ARBA" id="ARBA00000085"/>
    </source>
</evidence>
<feature type="domain" description="Response regulatory" evidence="8">
    <location>
        <begin position="1168"/>
        <end position="1284"/>
    </location>
</feature>
<dbReference type="Proteomes" id="UP000574369">
    <property type="component" value="Unassembled WGS sequence"/>
</dbReference>
<dbReference type="SUPFAM" id="SSF55781">
    <property type="entry name" value="GAF domain-like"/>
    <property type="match status" value="1"/>
</dbReference>
<dbReference type="InterPro" id="IPR003661">
    <property type="entry name" value="HisK_dim/P_dom"/>
</dbReference>
<dbReference type="PRINTS" id="PR00344">
    <property type="entry name" value="BCTRLSENSOR"/>
</dbReference>
<organism evidence="9 10">
    <name type="scientific">Roseateles terrae</name>
    <dbReference type="NCBI Taxonomy" id="431060"/>
    <lineage>
        <taxon>Bacteria</taxon>
        <taxon>Pseudomonadati</taxon>
        <taxon>Pseudomonadota</taxon>
        <taxon>Betaproteobacteria</taxon>
        <taxon>Burkholderiales</taxon>
        <taxon>Sphaerotilaceae</taxon>
        <taxon>Roseateles</taxon>
    </lineage>
</organism>
<dbReference type="EC" id="2.7.13.3" evidence="2"/>
<feature type="coiled-coil region" evidence="5">
    <location>
        <begin position="344"/>
        <end position="371"/>
    </location>
</feature>
<dbReference type="InterPro" id="IPR036890">
    <property type="entry name" value="HATPase_C_sf"/>
</dbReference>
<dbReference type="SUPFAM" id="SSF47384">
    <property type="entry name" value="Homodimeric domain of signal transducing histidine kinase"/>
    <property type="match status" value="2"/>
</dbReference>
<dbReference type="InterPro" id="IPR029016">
    <property type="entry name" value="GAF-like_dom_sf"/>
</dbReference>
<feature type="domain" description="Histidine kinase" evidence="7">
    <location>
        <begin position="377"/>
        <end position="593"/>
    </location>
</feature>
<dbReference type="SMART" id="SM00388">
    <property type="entry name" value="HisKA"/>
    <property type="match status" value="2"/>
</dbReference>
<dbReference type="Pfam" id="PF02518">
    <property type="entry name" value="HATPase_c"/>
    <property type="match status" value="2"/>
</dbReference>
<evidence type="ECO:0000259" key="8">
    <source>
        <dbReference type="PROSITE" id="PS50110"/>
    </source>
</evidence>
<dbReference type="PANTHER" id="PTHR43547:SF2">
    <property type="entry name" value="HYBRID SIGNAL TRANSDUCTION HISTIDINE KINASE C"/>
    <property type="match status" value="1"/>
</dbReference>
<dbReference type="Pfam" id="PF00512">
    <property type="entry name" value="HisKA"/>
    <property type="match status" value="2"/>
</dbReference>
<dbReference type="Gene3D" id="3.40.50.2300">
    <property type="match status" value="2"/>
</dbReference>
<dbReference type="SMART" id="SM00387">
    <property type="entry name" value="HATPase_c"/>
    <property type="match status" value="2"/>
</dbReference>
<dbReference type="PROSITE" id="PS50110">
    <property type="entry name" value="RESPONSE_REGULATORY"/>
    <property type="match status" value="2"/>
</dbReference>
<dbReference type="Gene3D" id="3.30.450.20">
    <property type="entry name" value="PAS domain"/>
    <property type="match status" value="2"/>
</dbReference>
<feature type="compositionally biased region" description="Polar residues" evidence="6">
    <location>
        <begin position="21"/>
        <end position="30"/>
    </location>
</feature>
<proteinExistence type="predicted"/>
<dbReference type="InterPro" id="IPR036097">
    <property type="entry name" value="HisK_dim/P_sf"/>
</dbReference>
<dbReference type="PANTHER" id="PTHR43547">
    <property type="entry name" value="TWO-COMPONENT HISTIDINE KINASE"/>
    <property type="match status" value="1"/>
</dbReference>
<dbReference type="CDD" id="cd17574">
    <property type="entry name" value="REC_OmpR"/>
    <property type="match status" value="1"/>
</dbReference>
<dbReference type="SUPFAM" id="SSF52172">
    <property type="entry name" value="CheY-like"/>
    <property type="match status" value="2"/>
</dbReference>
<keyword evidence="10" id="KW-1185">Reference proteome</keyword>
<dbReference type="PROSITE" id="PS50109">
    <property type="entry name" value="HIS_KIN"/>
    <property type="match status" value="2"/>
</dbReference>
<evidence type="ECO:0000256" key="3">
    <source>
        <dbReference type="ARBA" id="ARBA00022553"/>
    </source>
</evidence>
<gene>
    <name evidence="9" type="ORF">FHS28_000328</name>
</gene>
<dbReference type="SUPFAM" id="SSF55874">
    <property type="entry name" value="ATPase domain of HSP90 chaperone/DNA topoisomerase II/histidine kinase"/>
    <property type="match status" value="2"/>
</dbReference>
<dbReference type="InterPro" id="IPR035965">
    <property type="entry name" value="PAS-like_dom_sf"/>
</dbReference>
<feature type="domain" description="Histidine kinase" evidence="7">
    <location>
        <begin position="931"/>
        <end position="1150"/>
    </location>
</feature>
<dbReference type="Pfam" id="PF00072">
    <property type="entry name" value="Response_reg"/>
    <property type="match status" value="2"/>
</dbReference>
<dbReference type="CDD" id="cd16922">
    <property type="entry name" value="HATPase_EvgS-ArcB-TorS-like"/>
    <property type="match status" value="1"/>
</dbReference>
<keyword evidence="5" id="KW-0175">Coiled coil</keyword>
<feature type="modified residue" description="4-aspartylphosphate" evidence="4">
    <location>
        <position position="1217"/>
    </location>
</feature>
<dbReference type="Gene3D" id="3.30.450.40">
    <property type="match status" value="1"/>
</dbReference>
<dbReference type="Gene3D" id="1.10.287.130">
    <property type="match status" value="2"/>
</dbReference>
<sequence>MPSPTGGKAGDVIGAADINDTGLSPTNSAVTPPPFLRGGGEVGALMRKHDWSQTPLGPPDSWPQSLRTHVRIMLDSRYAMWMAWSSELRFFYNDAYMPTLGMKRDWALGERADKVWEEIWPDIGPRIEHVLTHAEATWDEALLLYLERSGFKEETYHTFSYSPAFDDNDQVAGMLCVVTEVTERVIDERRLRVLRDLAARATGAEDLHQCCHHACKVLGDYSRDVPFAAVYLTQPGERTARLELSTAPAQAAQLPEVMSLDDAPSGWPLAGLYRQQSAQDLPSLEALSLHLSIDGWAEPVRQGLLLPLKGSGAELTGFLMVGCSPRRPLDEGYRSFLNLVAGQLSAALTDAQAYEEERRRAEALAELDRAKTAFFSNVSHEFRTPLTLMLGPLEELMVGGDLTEVQRQRLSLILRNANRLQRLVNALLDFSRLEAGRAQAYFEPVDLAALTRDIASTFRSAMEKAGLRFEVDCPPMSEPVMVDRDMWEKIVLNLLSNAFKFTLAGGVTLRMGQDENHVWMTVADTGVGIADDELPRLFERFHRIAGVEGRTHEGSGIGLALVQELVQLHGGRIEASSAPQQGTTFRLTVPLGEAHVPPDQQRGRQPSRMARSSAARAFVDEAMRWLPDAEPALAPDVLAPPPLASTDRRFANTFGARILLADDNADMRGYVRELLAPYYDVEAVPDGRAALEAARRQPPDLILTDVMMPRLDGMGLLAAIRDDDALRLTPVVLLSARAGEESRIEGLDAGADDYLIKPFSARELLARLGALLELRHMRQTSDAATRRRNAQFETLLYAAPIGVFLVHEVDGRLHLRDANPAARATFSRPEDAAGGDFEAMLHRQWGEALATDISESFWTTLHTGNSFHSPEFIAQRSDHGRLEAYDWQIHRIPLAEGGLGVVCYFREISSHVQARQHLEAADRQKDQFLAMLAHELRNPMAPIRSASDVLTRLELPDERPRRMVSIIQRQVGTLTRLVDDLLDISRITQGRVQLRLSPVALVDVLAQAVETVEPLMRERRHQFSMTSGRPLRVRGDQARLVQCVANLLTNAAKYTDPEGLIHLSLEEDPQRGQAVITVTDNGIGIPAELQPQIFNLFVQGERALDRSQGGLGIGLSLVRRLAEMHQGSVAAFSEGPGRGARFELRLPLLAEDAAELSPVALPTGAPRRILVVDDNEDAAASLAMILSMEGHQVAQVHSGADALRQLAKAVPDLALLDIGLPGMSGYELAQQIRSQPAWATLRLVALTGYGRQEDRERALKAGFDAHVVKPADPDTLLRTIAALQ</sequence>
<evidence type="ECO:0000313" key="10">
    <source>
        <dbReference type="Proteomes" id="UP000574369"/>
    </source>
</evidence>
<feature type="modified residue" description="4-aspartylphosphate" evidence="4">
    <location>
        <position position="705"/>
    </location>
</feature>
<accession>A0ABR6GLH9</accession>
<reference evidence="9 10" key="1">
    <citation type="submission" date="2020-08" db="EMBL/GenBank/DDBJ databases">
        <title>Genomic Encyclopedia of Type Strains, Phase III (KMG-III): the genomes of soil and plant-associated and newly described type strains.</title>
        <authorList>
            <person name="Whitman W."/>
        </authorList>
    </citation>
    <scope>NUCLEOTIDE SEQUENCE [LARGE SCALE GENOMIC DNA]</scope>
    <source>
        <strain evidence="9 10">CECT 7247</strain>
    </source>
</reference>
<dbReference type="RefSeq" id="WP_246409401.1">
    <property type="nucleotide sequence ID" value="NZ_JACHXO010000001.1"/>
</dbReference>
<keyword evidence="3 4" id="KW-0597">Phosphoprotein</keyword>
<feature type="region of interest" description="Disordered" evidence="6">
    <location>
        <begin position="1"/>
        <end position="35"/>
    </location>
</feature>
<dbReference type="CDD" id="cd17580">
    <property type="entry name" value="REC_2_DhkD-like"/>
    <property type="match status" value="1"/>
</dbReference>
<dbReference type="CDD" id="cd00075">
    <property type="entry name" value="HATPase"/>
    <property type="match status" value="1"/>
</dbReference>
<evidence type="ECO:0000256" key="2">
    <source>
        <dbReference type="ARBA" id="ARBA00012438"/>
    </source>
</evidence>
<dbReference type="CDD" id="cd00082">
    <property type="entry name" value="HisKA"/>
    <property type="match status" value="2"/>
</dbReference>
<dbReference type="SUPFAM" id="SSF55785">
    <property type="entry name" value="PYP-like sensor domain (PAS domain)"/>
    <property type="match status" value="2"/>
</dbReference>
<dbReference type="InterPro" id="IPR004358">
    <property type="entry name" value="Sig_transdc_His_kin-like_C"/>
</dbReference>
<dbReference type="InterPro" id="IPR011006">
    <property type="entry name" value="CheY-like_superfamily"/>
</dbReference>
<keyword evidence="9" id="KW-0418">Kinase</keyword>
<comment type="caution">
    <text evidence="9">The sequence shown here is derived from an EMBL/GenBank/DDBJ whole genome shotgun (WGS) entry which is preliminary data.</text>
</comment>
<dbReference type="InterPro" id="IPR003594">
    <property type="entry name" value="HATPase_dom"/>
</dbReference>
<dbReference type="EMBL" id="JACHXO010000001">
    <property type="protein sequence ID" value="MBB3192963.1"/>
    <property type="molecule type" value="Genomic_DNA"/>
</dbReference>
<evidence type="ECO:0000256" key="4">
    <source>
        <dbReference type="PROSITE-ProRule" id="PRU00169"/>
    </source>
</evidence>
<evidence type="ECO:0000259" key="7">
    <source>
        <dbReference type="PROSITE" id="PS50109"/>
    </source>
</evidence>
<evidence type="ECO:0000313" key="9">
    <source>
        <dbReference type="EMBL" id="MBB3192963.1"/>
    </source>
</evidence>
<dbReference type="Gene3D" id="3.30.565.10">
    <property type="entry name" value="Histidine kinase-like ATPase, C-terminal domain"/>
    <property type="match status" value="2"/>
</dbReference>
<protein>
    <recommendedName>
        <fullName evidence="2">histidine kinase</fullName>
        <ecNumber evidence="2">2.7.13.3</ecNumber>
    </recommendedName>
</protein>
<comment type="catalytic activity">
    <reaction evidence="1">
        <text>ATP + protein L-histidine = ADP + protein N-phospho-L-histidine.</text>
        <dbReference type="EC" id="2.7.13.3"/>
    </reaction>
</comment>
<dbReference type="GO" id="GO:0016301">
    <property type="term" value="F:kinase activity"/>
    <property type="evidence" value="ECO:0007669"/>
    <property type="project" value="UniProtKB-KW"/>
</dbReference>
<name>A0ABR6GLH9_9BURK</name>
<feature type="domain" description="Response regulatory" evidence="8">
    <location>
        <begin position="657"/>
        <end position="772"/>
    </location>
</feature>
<dbReference type="InterPro" id="IPR001789">
    <property type="entry name" value="Sig_transdc_resp-reg_receiver"/>
</dbReference>
<evidence type="ECO:0000256" key="5">
    <source>
        <dbReference type="SAM" id="Coils"/>
    </source>
</evidence>
<evidence type="ECO:0000256" key="6">
    <source>
        <dbReference type="SAM" id="MobiDB-lite"/>
    </source>
</evidence>
<dbReference type="SMART" id="SM00448">
    <property type="entry name" value="REC"/>
    <property type="match status" value="2"/>
</dbReference>